<comment type="similarity">
    <text evidence="9">Belongs to the bacterial CoaD family.</text>
</comment>
<dbReference type="Proteomes" id="UP000183997">
    <property type="component" value="Unassembled WGS sequence"/>
</dbReference>
<evidence type="ECO:0000256" key="2">
    <source>
        <dbReference type="ARBA" id="ARBA00022679"/>
    </source>
</evidence>
<keyword evidence="4 9" id="KW-0547">Nucleotide-binding</keyword>
<feature type="binding site" evidence="9">
    <location>
        <begin position="89"/>
        <end position="91"/>
    </location>
    <ligand>
        <name>ATP</name>
        <dbReference type="ChEBI" id="CHEBI:30616"/>
    </ligand>
</feature>
<name>A0A1M6W543_9FIRM</name>
<feature type="binding site" evidence="9">
    <location>
        <position position="9"/>
    </location>
    <ligand>
        <name>substrate</name>
    </ligand>
</feature>
<feature type="site" description="Transition state stabilizer" evidence="9">
    <location>
        <position position="17"/>
    </location>
</feature>
<dbReference type="EC" id="2.7.7.3" evidence="9"/>
<dbReference type="AlphaFoldDB" id="A0A1M6W543"/>
<feature type="binding site" evidence="9">
    <location>
        <position position="17"/>
    </location>
    <ligand>
        <name>ATP</name>
        <dbReference type="ChEBI" id="CHEBI:30616"/>
    </ligand>
</feature>
<keyword evidence="5 9" id="KW-0067">ATP-binding</keyword>
<dbReference type="EMBL" id="FRAR01000028">
    <property type="protein sequence ID" value="SHK88595.1"/>
    <property type="molecule type" value="Genomic_DNA"/>
</dbReference>
<dbReference type="UniPathway" id="UPA00241">
    <property type="reaction ID" value="UER00355"/>
</dbReference>
<dbReference type="NCBIfam" id="TIGR01510">
    <property type="entry name" value="coaD_prev_kdtB"/>
    <property type="match status" value="1"/>
</dbReference>
<dbReference type="HAMAP" id="MF_00151">
    <property type="entry name" value="PPAT_bact"/>
    <property type="match status" value="1"/>
</dbReference>
<organism evidence="11 12">
    <name type="scientific">Desulforamulus aeronauticus DSM 10349</name>
    <dbReference type="NCBI Taxonomy" id="1121421"/>
    <lineage>
        <taxon>Bacteria</taxon>
        <taxon>Bacillati</taxon>
        <taxon>Bacillota</taxon>
        <taxon>Clostridia</taxon>
        <taxon>Eubacteriales</taxon>
        <taxon>Peptococcaceae</taxon>
        <taxon>Desulforamulus</taxon>
    </lineage>
</organism>
<comment type="cofactor">
    <cofactor evidence="9">
        <name>Mg(2+)</name>
        <dbReference type="ChEBI" id="CHEBI:18420"/>
    </cofactor>
</comment>
<dbReference type="PANTHER" id="PTHR21342:SF1">
    <property type="entry name" value="PHOSPHOPANTETHEINE ADENYLYLTRANSFERASE"/>
    <property type="match status" value="1"/>
</dbReference>
<dbReference type="Pfam" id="PF01467">
    <property type="entry name" value="CTP_transf_like"/>
    <property type="match status" value="1"/>
</dbReference>
<comment type="subcellular location">
    <subcellularLocation>
        <location evidence="9">Cytoplasm</location>
    </subcellularLocation>
</comment>
<dbReference type="RefSeq" id="WP_072916894.1">
    <property type="nucleotide sequence ID" value="NZ_FRAR01000028.1"/>
</dbReference>
<dbReference type="CDD" id="cd02163">
    <property type="entry name" value="PPAT"/>
    <property type="match status" value="1"/>
</dbReference>
<keyword evidence="1 9" id="KW-0963">Cytoplasm</keyword>
<dbReference type="GO" id="GO:0015937">
    <property type="term" value="P:coenzyme A biosynthetic process"/>
    <property type="evidence" value="ECO:0007669"/>
    <property type="project" value="UniProtKB-UniRule"/>
</dbReference>
<proteinExistence type="inferred from homology"/>
<protein>
    <recommendedName>
        <fullName evidence="9">Phosphopantetheine adenylyltransferase</fullName>
        <ecNumber evidence="9">2.7.7.3</ecNumber>
    </recommendedName>
    <alternativeName>
        <fullName evidence="9">Dephospho-CoA pyrophosphorylase</fullName>
    </alternativeName>
    <alternativeName>
        <fullName evidence="9">Pantetheine-phosphate adenylyltransferase</fullName>
        <shortName evidence="9">PPAT</shortName>
    </alternativeName>
</protein>
<dbReference type="InterPro" id="IPR004821">
    <property type="entry name" value="Cyt_trans-like"/>
</dbReference>
<dbReference type="OrthoDB" id="9806661at2"/>
<comment type="pathway">
    <text evidence="9">Cofactor biosynthesis; coenzyme A biosynthesis; CoA from (R)-pantothenate: step 4/5.</text>
</comment>
<dbReference type="GO" id="GO:0004595">
    <property type="term" value="F:pantetheine-phosphate adenylyltransferase activity"/>
    <property type="evidence" value="ECO:0007669"/>
    <property type="project" value="UniProtKB-UniRule"/>
</dbReference>
<keyword evidence="7 9" id="KW-0173">Coenzyme A biosynthesis</keyword>
<evidence type="ECO:0000256" key="4">
    <source>
        <dbReference type="ARBA" id="ARBA00022741"/>
    </source>
</evidence>
<evidence type="ECO:0000256" key="8">
    <source>
        <dbReference type="ARBA" id="ARBA00029346"/>
    </source>
</evidence>
<feature type="domain" description="Cytidyltransferase-like" evidence="10">
    <location>
        <begin position="5"/>
        <end position="134"/>
    </location>
</feature>
<reference evidence="12" key="1">
    <citation type="submission" date="2016-11" db="EMBL/GenBank/DDBJ databases">
        <authorList>
            <person name="Varghese N."/>
            <person name="Submissions S."/>
        </authorList>
    </citation>
    <scope>NUCLEOTIDE SEQUENCE [LARGE SCALE GENOMIC DNA]</scope>
    <source>
        <strain evidence="12">DSM 10349</strain>
    </source>
</reference>
<gene>
    <name evidence="9" type="primary">coaD</name>
    <name evidence="11" type="ORF">SAMN02745123_03466</name>
</gene>
<evidence type="ECO:0000313" key="11">
    <source>
        <dbReference type="EMBL" id="SHK88595.1"/>
    </source>
</evidence>
<dbReference type="GO" id="GO:0005524">
    <property type="term" value="F:ATP binding"/>
    <property type="evidence" value="ECO:0007669"/>
    <property type="project" value="UniProtKB-KW"/>
</dbReference>
<dbReference type="InterPro" id="IPR014729">
    <property type="entry name" value="Rossmann-like_a/b/a_fold"/>
</dbReference>
<evidence type="ECO:0000256" key="6">
    <source>
        <dbReference type="ARBA" id="ARBA00022842"/>
    </source>
</evidence>
<evidence type="ECO:0000259" key="10">
    <source>
        <dbReference type="Pfam" id="PF01467"/>
    </source>
</evidence>
<evidence type="ECO:0000256" key="3">
    <source>
        <dbReference type="ARBA" id="ARBA00022695"/>
    </source>
</evidence>
<feature type="binding site" evidence="9">
    <location>
        <position position="41"/>
    </location>
    <ligand>
        <name>substrate</name>
    </ligand>
</feature>
<comment type="catalytic activity">
    <reaction evidence="8 9">
        <text>(R)-4'-phosphopantetheine + ATP + H(+) = 3'-dephospho-CoA + diphosphate</text>
        <dbReference type="Rhea" id="RHEA:19801"/>
        <dbReference type="ChEBI" id="CHEBI:15378"/>
        <dbReference type="ChEBI" id="CHEBI:30616"/>
        <dbReference type="ChEBI" id="CHEBI:33019"/>
        <dbReference type="ChEBI" id="CHEBI:57328"/>
        <dbReference type="ChEBI" id="CHEBI:61723"/>
        <dbReference type="EC" id="2.7.7.3"/>
    </reaction>
</comment>
<keyword evidence="6 9" id="KW-0460">Magnesium</keyword>
<evidence type="ECO:0000313" key="12">
    <source>
        <dbReference type="Proteomes" id="UP000183997"/>
    </source>
</evidence>
<dbReference type="SUPFAM" id="SSF52374">
    <property type="entry name" value="Nucleotidylyl transferase"/>
    <property type="match status" value="1"/>
</dbReference>
<comment type="function">
    <text evidence="9">Reversibly transfers an adenylyl group from ATP to 4'-phosphopantetheine, yielding dephospho-CoA (dPCoA) and pyrophosphate.</text>
</comment>
<dbReference type="GO" id="GO:0005737">
    <property type="term" value="C:cytoplasm"/>
    <property type="evidence" value="ECO:0007669"/>
    <property type="project" value="UniProtKB-SubCell"/>
</dbReference>
<feature type="binding site" evidence="9">
    <location>
        <begin position="9"/>
        <end position="10"/>
    </location>
    <ligand>
        <name>ATP</name>
        <dbReference type="ChEBI" id="CHEBI:30616"/>
    </ligand>
</feature>
<keyword evidence="2 9" id="KW-0808">Transferase</keyword>
<feature type="binding site" evidence="9">
    <location>
        <position position="99"/>
    </location>
    <ligand>
        <name>ATP</name>
        <dbReference type="ChEBI" id="CHEBI:30616"/>
    </ligand>
</feature>
<dbReference type="Gene3D" id="3.40.50.620">
    <property type="entry name" value="HUPs"/>
    <property type="match status" value="1"/>
</dbReference>
<dbReference type="STRING" id="1121421.SAMN02745123_03466"/>
<feature type="binding site" evidence="9">
    <location>
        <position position="74"/>
    </location>
    <ligand>
        <name>substrate</name>
    </ligand>
</feature>
<dbReference type="NCBIfam" id="TIGR00125">
    <property type="entry name" value="cyt_tran_rel"/>
    <property type="match status" value="1"/>
</dbReference>
<sequence>MRIGIYPGSFDPITNGHLDLIERSAVLFDTLIVAVARNSQKIKPLFSVDERVEILEKVLGKYPNIIVDTFDGLTVNYALKQGAHAIVRGLRAITDFESEFVFALTNKKLAPQLETVYLMTRAEYSFISSTTVKEVASYDGCLRAMVPDLVAEKLKQKYGYAKYQGGIEGGAPEYLK</sequence>
<evidence type="ECO:0000256" key="1">
    <source>
        <dbReference type="ARBA" id="ARBA00022490"/>
    </source>
</evidence>
<feature type="binding site" evidence="9">
    <location>
        <begin position="124"/>
        <end position="130"/>
    </location>
    <ligand>
        <name>ATP</name>
        <dbReference type="ChEBI" id="CHEBI:30616"/>
    </ligand>
</feature>
<keyword evidence="3 9" id="KW-0548">Nucleotidyltransferase</keyword>
<feature type="binding site" evidence="9">
    <location>
        <position position="88"/>
    </location>
    <ligand>
        <name>substrate</name>
    </ligand>
</feature>
<accession>A0A1M6W543</accession>
<dbReference type="PANTHER" id="PTHR21342">
    <property type="entry name" value="PHOSPHOPANTETHEINE ADENYLYLTRANSFERASE"/>
    <property type="match status" value="1"/>
</dbReference>
<keyword evidence="12" id="KW-1185">Reference proteome</keyword>
<dbReference type="PRINTS" id="PR01020">
    <property type="entry name" value="LPSBIOSNTHSS"/>
</dbReference>
<comment type="subunit">
    <text evidence="9">Homohexamer.</text>
</comment>
<evidence type="ECO:0000256" key="9">
    <source>
        <dbReference type="HAMAP-Rule" id="MF_00151"/>
    </source>
</evidence>
<evidence type="ECO:0000256" key="7">
    <source>
        <dbReference type="ARBA" id="ARBA00022993"/>
    </source>
</evidence>
<evidence type="ECO:0000256" key="5">
    <source>
        <dbReference type="ARBA" id="ARBA00022840"/>
    </source>
</evidence>
<dbReference type="InterPro" id="IPR001980">
    <property type="entry name" value="PPAT"/>
</dbReference>